<evidence type="ECO:0000313" key="3">
    <source>
        <dbReference type="Proteomes" id="UP000784294"/>
    </source>
</evidence>
<dbReference type="EMBL" id="CAAALY010246080">
    <property type="protein sequence ID" value="VEL33611.1"/>
    <property type="molecule type" value="Genomic_DNA"/>
</dbReference>
<organism evidence="2 3">
    <name type="scientific">Protopolystoma xenopodis</name>
    <dbReference type="NCBI Taxonomy" id="117903"/>
    <lineage>
        <taxon>Eukaryota</taxon>
        <taxon>Metazoa</taxon>
        <taxon>Spiralia</taxon>
        <taxon>Lophotrochozoa</taxon>
        <taxon>Platyhelminthes</taxon>
        <taxon>Monogenea</taxon>
        <taxon>Polyopisthocotylea</taxon>
        <taxon>Polystomatidea</taxon>
        <taxon>Polystomatidae</taxon>
        <taxon>Protopolystoma</taxon>
    </lineage>
</organism>
<gene>
    <name evidence="2" type="ORF">PXEA_LOCUS27051</name>
</gene>
<sequence length="102" mass="10733">MKSNGPFHAALSTLIPPHTRTHAPASPSPFAGFDSLSACRATPPSPVVSEPAIGSAASHYPQHQSAAGSDALNRFIESPTMRFTSGPSHLLRHRLAPKICPQ</sequence>
<feature type="region of interest" description="Disordered" evidence="1">
    <location>
        <begin position="1"/>
        <end position="73"/>
    </location>
</feature>
<dbReference type="Proteomes" id="UP000784294">
    <property type="component" value="Unassembled WGS sequence"/>
</dbReference>
<comment type="caution">
    <text evidence="2">The sequence shown here is derived from an EMBL/GenBank/DDBJ whole genome shotgun (WGS) entry which is preliminary data.</text>
</comment>
<evidence type="ECO:0000313" key="2">
    <source>
        <dbReference type="EMBL" id="VEL33611.1"/>
    </source>
</evidence>
<keyword evidence="3" id="KW-1185">Reference proteome</keyword>
<evidence type="ECO:0000256" key="1">
    <source>
        <dbReference type="SAM" id="MobiDB-lite"/>
    </source>
</evidence>
<protein>
    <submittedName>
        <fullName evidence="2">Uncharacterized protein</fullName>
    </submittedName>
</protein>
<reference evidence="2" key="1">
    <citation type="submission" date="2018-11" db="EMBL/GenBank/DDBJ databases">
        <authorList>
            <consortium name="Pathogen Informatics"/>
        </authorList>
    </citation>
    <scope>NUCLEOTIDE SEQUENCE</scope>
</reference>
<dbReference type="AlphaFoldDB" id="A0A448XCF5"/>
<name>A0A448XCF5_9PLAT</name>
<proteinExistence type="predicted"/>
<accession>A0A448XCF5</accession>